<evidence type="ECO:0000256" key="1">
    <source>
        <dbReference type="ARBA" id="ARBA00004141"/>
    </source>
</evidence>
<feature type="region of interest" description="Disordered" evidence="8">
    <location>
        <begin position="452"/>
        <end position="476"/>
    </location>
</feature>
<comment type="subcellular location">
    <subcellularLocation>
        <location evidence="1">Membrane</location>
        <topology evidence="1">Multi-pass membrane protein</topology>
    </subcellularLocation>
</comment>
<dbReference type="Pfam" id="PF00474">
    <property type="entry name" value="SSF"/>
    <property type="match status" value="1"/>
</dbReference>
<reference evidence="10 11" key="1">
    <citation type="submission" date="2019-06" db="EMBL/GenBank/DDBJ databases">
        <title>Wine fermentation using esterase from Monascus purpureus.</title>
        <authorList>
            <person name="Geng C."/>
            <person name="Zhang Y."/>
        </authorList>
    </citation>
    <scope>NUCLEOTIDE SEQUENCE [LARGE SCALE GENOMIC DNA]</scope>
    <source>
        <strain evidence="10">HQ1</strain>
    </source>
</reference>
<feature type="transmembrane region" description="Helical" evidence="9">
    <location>
        <begin position="342"/>
        <end position="361"/>
    </location>
</feature>
<organism evidence="10 11">
    <name type="scientific">Monascus purpureus</name>
    <name type="common">Red mold</name>
    <name type="synonym">Monascus anka</name>
    <dbReference type="NCBI Taxonomy" id="5098"/>
    <lineage>
        <taxon>Eukaryota</taxon>
        <taxon>Fungi</taxon>
        <taxon>Dikarya</taxon>
        <taxon>Ascomycota</taxon>
        <taxon>Pezizomycotina</taxon>
        <taxon>Eurotiomycetes</taxon>
        <taxon>Eurotiomycetidae</taxon>
        <taxon>Eurotiales</taxon>
        <taxon>Aspergillaceae</taxon>
        <taxon>Monascus</taxon>
    </lineage>
</organism>
<name>A0A507QUB4_MONPU</name>
<feature type="transmembrane region" description="Helical" evidence="9">
    <location>
        <begin position="109"/>
        <end position="127"/>
    </location>
</feature>
<dbReference type="PANTHER" id="PTHR46154">
    <property type="match status" value="1"/>
</dbReference>
<keyword evidence="4 9" id="KW-0812">Transmembrane</keyword>
<feature type="transmembrane region" description="Helical" evidence="9">
    <location>
        <begin position="506"/>
        <end position="526"/>
    </location>
</feature>
<feature type="transmembrane region" description="Helical" evidence="9">
    <location>
        <begin position="367"/>
        <end position="389"/>
    </location>
</feature>
<evidence type="ECO:0000313" key="11">
    <source>
        <dbReference type="Proteomes" id="UP000319663"/>
    </source>
</evidence>
<dbReference type="InterPro" id="IPR031155">
    <property type="entry name" value="DUR"/>
</dbReference>
<comment type="similarity">
    <text evidence="2 7">Belongs to the sodium:solute symporter (SSF) (TC 2.A.21) family.</text>
</comment>
<evidence type="ECO:0000256" key="6">
    <source>
        <dbReference type="ARBA" id="ARBA00023136"/>
    </source>
</evidence>
<dbReference type="PANTHER" id="PTHR46154:SF4">
    <property type="entry name" value="UREA ACTIVE TRANSPORTER"/>
    <property type="match status" value="1"/>
</dbReference>
<dbReference type="Proteomes" id="UP000319663">
    <property type="component" value="Unassembled WGS sequence"/>
</dbReference>
<keyword evidence="6 9" id="KW-0472">Membrane</keyword>
<evidence type="ECO:0000313" key="10">
    <source>
        <dbReference type="EMBL" id="TQB70637.1"/>
    </source>
</evidence>
<feature type="transmembrane region" description="Helical" evidence="9">
    <location>
        <begin position="227"/>
        <end position="250"/>
    </location>
</feature>
<evidence type="ECO:0000256" key="3">
    <source>
        <dbReference type="ARBA" id="ARBA00022448"/>
    </source>
</evidence>
<keyword evidence="5 9" id="KW-1133">Transmembrane helix</keyword>
<feature type="transmembrane region" description="Helical" evidence="9">
    <location>
        <begin position="82"/>
        <end position="103"/>
    </location>
</feature>
<comment type="caution">
    <text evidence="10">The sequence shown here is derived from an EMBL/GenBank/DDBJ whole genome shotgun (WGS) entry which is preliminary data.</text>
</comment>
<keyword evidence="11" id="KW-1185">Reference proteome</keyword>
<feature type="transmembrane region" description="Helical" evidence="9">
    <location>
        <begin position="538"/>
        <end position="557"/>
    </location>
</feature>
<dbReference type="InterPro" id="IPR038377">
    <property type="entry name" value="Na/Glc_symporter_sf"/>
</dbReference>
<evidence type="ECO:0000256" key="4">
    <source>
        <dbReference type="ARBA" id="ARBA00022692"/>
    </source>
</evidence>
<evidence type="ECO:0000256" key="7">
    <source>
        <dbReference type="RuleBase" id="RU362091"/>
    </source>
</evidence>
<sequence>MQEGQTSEMFATAKHSIKTGLTASAVVSSWTIAATLLSSSTEGYSYGVSGPFWYGAGATVQIFLFSVAAIELKRKAPNCHTFLEVFTSVNLLVGGSTLFSVVTGMNRDAACFLFPIGVLIYTLFGGIKATFLTDWAHTVVIYVVMLVSIFVIYVSSSQIGSPDRMYELLREAAQLHPVAGNAEGSYLTMKSPDGAYIGLIFIGAGFASAVDSQLFQKAIAADPASTFLGYMVGGLCWFTIPFVLATTYGLTAAAVEHLPSFPTYPHRMSQSEVTSGMAMPYAAVAVMGKSGAGAIILMMFMAVTSAMSSETIATSTLITYDAYKAYFAPQATSAMLVRVSRIAVISFGIIVAAVAVAFNHAGFSVNYLINAIGIFVDSAIVPMAGTILWKKQSGRRYRVSTVLFLTSLPLPLVAGNMMSLCGPLVVMPVFTFLKPQNFDWDVLKGIQLDGASRSESGSQPGPELGPEPVPKSNFKSEPNTQADIMESFNNHSNMDKRLHSARNRGIILSLTLCLYFLILWPIPMYATGYVFSKPFFRGWIVVVFLWAFFGAITITSMPF</sequence>
<feature type="transmembrane region" description="Helical" evidence="9">
    <location>
        <begin position="401"/>
        <end position="430"/>
    </location>
</feature>
<dbReference type="EMBL" id="VIFY01000100">
    <property type="protein sequence ID" value="TQB70637.1"/>
    <property type="molecule type" value="Genomic_DNA"/>
</dbReference>
<dbReference type="CDD" id="cd11476">
    <property type="entry name" value="SLC5sbd_DUR3"/>
    <property type="match status" value="1"/>
</dbReference>
<dbReference type="AlphaFoldDB" id="A0A507QUB4"/>
<dbReference type="STRING" id="5098.A0A507QUB4"/>
<evidence type="ECO:0000256" key="5">
    <source>
        <dbReference type="ARBA" id="ARBA00022989"/>
    </source>
</evidence>
<gene>
    <name evidence="10" type="ORF">MPDQ_000255</name>
</gene>
<accession>A0A507QUB4</accession>
<dbReference type="GO" id="GO:0005886">
    <property type="term" value="C:plasma membrane"/>
    <property type="evidence" value="ECO:0007669"/>
    <property type="project" value="TreeGrafter"/>
</dbReference>
<feature type="transmembrane region" description="Helical" evidence="9">
    <location>
        <begin position="52"/>
        <end position="70"/>
    </location>
</feature>
<evidence type="ECO:0000256" key="9">
    <source>
        <dbReference type="SAM" id="Phobius"/>
    </source>
</evidence>
<feature type="transmembrane region" description="Helical" evidence="9">
    <location>
        <begin position="21"/>
        <end position="40"/>
    </location>
</feature>
<protein>
    <recommendedName>
        <fullName evidence="12">Urea active transporter</fullName>
    </recommendedName>
</protein>
<keyword evidence="3" id="KW-0813">Transport</keyword>
<evidence type="ECO:0000256" key="8">
    <source>
        <dbReference type="SAM" id="MobiDB-lite"/>
    </source>
</evidence>
<feature type="transmembrane region" description="Helical" evidence="9">
    <location>
        <begin position="195"/>
        <end position="215"/>
    </location>
</feature>
<dbReference type="Gene3D" id="1.20.1730.10">
    <property type="entry name" value="Sodium/glucose cotransporter"/>
    <property type="match status" value="1"/>
</dbReference>
<evidence type="ECO:0000256" key="2">
    <source>
        <dbReference type="ARBA" id="ARBA00006434"/>
    </source>
</evidence>
<proteinExistence type="inferred from homology"/>
<dbReference type="GO" id="GO:0015204">
    <property type="term" value="F:urea transmembrane transporter activity"/>
    <property type="evidence" value="ECO:0007669"/>
    <property type="project" value="InterPro"/>
</dbReference>
<dbReference type="InterPro" id="IPR001734">
    <property type="entry name" value="Na/solute_symporter"/>
</dbReference>
<feature type="transmembrane region" description="Helical" evidence="9">
    <location>
        <begin position="278"/>
        <end position="303"/>
    </location>
</feature>
<feature type="transmembrane region" description="Helical" evidence="9">
    <location>
        <begin position="139"/>
        <end position="159"/>
    </location>
</feature>
<evidence type="ECO:0008006" key="12">
    <source>
        <dbReference type="Google" id="ProtNLM"/>
    </source>
</evidence>
<dbReference type="PROSITE" id="PS50283">
    <property type="entry name" value="NA_SOLUT_SYMP_3"/>
    <property type="match status" value="1"/>
</dbReference>